<dbReference type="Proteomes" id="UP000673691">
    <property type="component" value="Unassembled WGS sequence"/>
</dbReference>
<comment type="caution">
    <text evidence="1">The sequence shown here is derived from an EMBL/GenBank/DDBJ whole genome shotgun (WGS) entry which is preliminary data.</text>
</comment>
<organism evidence="1 2">
    <name type="scientific">Olpidium bornovanus</name>
    <dbReference type="NCBI Taxonomy" id="278681"/>
    <lineage>
        <taxon>Eukaryota</taxon>
        <taxon>Fungi</taxon>
        <taxon>Fungi incertae sedis</taxon>
        <taxon>Olpidiomycota</taxon>
        <taxon>Olpidiomycotina</taxon>
        <taxon>Olpidiomycetes</taxon>
        <taxon>Olpidiales</taxon>
        <taxon>Olpidiaceae</taxon>
        <taxon>Olpidium</taxon>
    </lineage>
</organism>
<dbReference type="AlphaFoldDB" id="A0A8H7ZQW0"/>
<sequence>MKRKRTAFHVACVAGAIEGHAEGTTTAVLAKSLRVNLKSQESRCAVALHWHMVPDAHWFFSSQPTNARVWTASKANEPVTAVVIDWCAQVGC</sequence>
<reference evidence="1 2" key="1">
    <citation type="journal article" name="Sci. Rep.">
        <title>Genome-scale phylogenetic analyses confirm Olpidium as the closest living zoosporic fungus to the non-flagellated, terrestrial fungi.</title>
        <authorList>
            <person name="Chang Y."/>
            <person name="Rochon D."/>
            <person name="Sekimoto S."/>
            <person name="Wang Y."/>
            <person name="Chovatia M."/>
            <person name="Sandor L."/>
            <person name="Salamov A."/>
            <person name="Grigoriev I.V."/>
            <person name="Stajich J.E."/>
            <person name="Spatafora J.W."/>
        </authorList>
    </citation>
    <scope>NUCLEOTIDE SEQUENCE [LARGE SCALE GENOMIC DNA]</scope>
    <source>
        <strain evidence="1">S191</strain>
    </source>
</reference>
<evidence type="ECO:0000313" key="2">
    <source>
        <dbReference type="Proteomes" id="UP000673691"/>
    </source>
</evidence>
<name>A0A8H7ZQW0_9FUNG</name>
<keyword evidence="2" id="KW-1185">Reference proteome</keyword>
<evidence type="ECO:0000313" key="1">
    <source>
        <dbReference type="EMBL" id="KAG5457724.1"/>
    </source>
</evidence>
<gene>
    <name evidence="1" type="ORF">BJ554DRAFT_2190</name>
</gene>
<accession>A0A8H7ZQW0</accession>
<dbReference type="EMBL" id="JAEFCI010009582">
    <property type="protein sequence ID" value="KAG5457724.1"/>
    <property type="molecule type" value="Genomic_DNA"/>
</dbReference>
<protein>
    <submittedName>
        <fullName evidence="1">Uncharacterized protein</fullName>
    </submittedName>
</protein>
<proteinExistence type="predicted"/>